<evidence type="ECO:0000313" key="3">
    <source>
        <dbReference type="Proteomes" id="UP000002748"/>
    </source>
</evidence>
<gene>
    <name evidence="2" type="ORF">A1Q1_03344</name>
</gene>
<evidence type="ECO:0000313" key="2">
    <source>
        <dbReference type="EMBL" id="EJT47769.1"/>
    </source>
</evidence>
<feature type="region of interest" description="Disordered" evidence="1">
    <location>
        <begin position="151"/>
        <end position="213"/>
    </location>
</feature>
<dbReference type="EMBL" id="ALBS01000229">
    <property type="protein sequence ID" value="EJT47769.1"/>
    <property type="molecule type" value="Genomic_DNA"/>
</dbReference>
<accession>J6ET76</accession>
<dbReference type="Proteomes" id="UP000002748">
    <property type="component" value="Unassembled WGS sequence"/>
</dbReference>
<feature type="compositionally biased region" description="Basic and acidic residues" evidence="1">
    <location>
        <begin position="180"/>
        <end position="202"/>
    </location>
</feature>
<feature type="region of interest" description="Disordered" evidence="1">
    <location>
        <begin position="273"/>
        <end position="296"/>
    </location>
</feature>
<dbReference type="VEuPathDB" id="FungiDB:A1Q1_03344"/>
<reference evidence="2 3" key="1">
    <citation type="journal article" date="2012" name="Eukaryot. Cell">
        <title>Draft genome sequence of CBS 2479, the standard type strain of Trichosporon asahii.</title>
        <authorList>
            <person name="Yang R.Y."/>
            <person name="Li H.T."/>
            <person name="Zhu H."/>
            <person name="Zhou G.P."/>
            <person name="Wang M."/>
            <person name="Wang L."/>
        </authorList>
    </citation>
    <scope>NUCLEOTIDE SEQUENCE [LARGE SCALE GENOMIC DNA]</scope>
    <source>
        <strain evidence="3">ATCC 90039 / CBS 2479 / JCM 2466 / KCTC 7840 / NCYC 2677 / UAMH 7654</strain>
    </source>
</reference>
<evidence type="ECO:0000256" key="1">
    <source>
        <dbReference type="SAM" id="MobiDB-lite"/>
    </source>
</evidence>
<dbReference type="AlphaFoldDB" id="J6ET76"/>
<protein>
    <submittedName>
        <fullName evidence="2">Uncharacterized protein</fullName>
    </submittedName>
</protein>
<dbReference type="RefSeq" id="XP_014178651.1">
    <property type="nucleotide sequence ID" value="XM_014323176.1"/>
</dbReference>
<comment type="caution">
    <text evidence="2">The sequence shown here is derived from an EMBL/GenBank/DDBJ whole genome shotgun (WGS) entry which is preliminary data.</text>
</comment>
<name>J6ET76_TRIAS</name>
<proteinExistence type="predicted"/>
<sequence length="381" mass="41802">MNGREASPDVAAAKGTSAHGHWGKIGSVSETFVNVRTPVLLQQARGYVSGRDLAAAADVCDVEDSPNHRLTNTTIRGIPFPRELDSPSTSSAAFMGAPDYSAFASSSSSSRDFRRHRRSFRCVCGRRADSDSGMYCSPDCARQDAFSSLTHTRNNSTTHPDHSFEMDDYDTTGSRHRRAVRADPYRTDLTREERRRKQRADGNDSISPMSARNLMLSPSVPELVSSHSRNTSTASSVFSLSSMSSSMSLSRNPSTSSRNVALNSVILEDARENLSTDRSTLKASRRTHSIDNDAPPSKRLAVNDMLDEIISMENEFGDDMENVGDDAMVDAPSVENYDVSVELPRARNTPLRQPRVNLYAFLEQSQPCMSAISDDLQGGCQ</sequence>
<dbReference type="GeneID" id="25986857"/>
<organism evidence="2 3">
    <name type="scientific">Trichosporon asahii var. asahii (strain ATCC 90039 / CBS 2479 / JCM 2466 / KCTC 7840 / NBRC 103889/ NCYC 2677 / UAMH 7654)</name>
    <name type="common">Yeast</name>
    <dbReference type="NCBI Taxonomy" id="1186058"/>
    <lineage>
        <taxon>Eukaryota</taxon>
        <taxon>Fungi</taxon>
        <taxon>Dikarya</taxon>
        <taxon>Basidiomycota</taxon>
        <taxon>Agaricomycotina</taxon>
        <taxon>Tremellomycetes</taxon>
        <taxon>Trichosporonales</taxon>
        <taxon>Trichosporonaceae</taxon>
        <taxon>Trichosporon</taxon>
    </lineage>
</organism>
<dbReference type="KEGG" id="tasa:A1Q1_03344"/>
<dbReference type="HOGENOM" id="CLU_726014_0_0_1"/>
<feature type="region of interest" description="Disordered" evidence="1">
    <location>
        <begin position="1"/>
        <end position="20"/>
    </location>
</feature>